<feature type="transmembrane region" description="Helical" evidence="6">
    <location>
        <begin position="76"/>
        <end position="96"/>
    </location>
</feature>
<organism evidence="7 8">
    <name type="scientific">Actinomadura gamaensis</name>
    <dbReference type="NCBI Taxonomy" id="1763541"/>
    <lineage>
        <taxon>Bacteria</taxon>
        <taxon>Bacillati</taxon>
        <taxon>Actinomycetota</taxon>
        <taxon>Actinomycetes</taxon>
        <taxon>Streptosporangiales</taxon>
        <taxon>Thermomonosporaceae</taxon>
        <taxon>Actinomadura</taxon>
    </lineage>
</organism>
<evidence type="ECO:0000256" key="5">
    <source>
        <dbReference type="ARBA" id="ARBA00023136"/>
    </source>
</evidence>
<dbReference type="InterPro" id="IPR036259">
    <property type="entry name" value="MFS_trans_sf"/>
</dbReference>
<dbReference type="Proteomes" id="UP001595872">
    <property type="component" value="Unassembled WGS sequence"/>
</dbReference>
<dbReference type="PANTHER" id="PTHR23513">
    <property type="entry name" value="INTEGRAL MEMBRANE EFFLUX PROTEIN-RELATED"/>
    <property type="match status" value="1"/>
</dbReference>
<comment type="subcellular location">
    <subcellularLocation>
        <location evidence="1">Cell membrane</location>
        <topology evidence="1">Multi-pass membrane protein</topology>
    </subcellularLocation>
</comment>
<feature type="transmembrane region" description="Helical" evidence="6">
    <location>
        <begin position="346"/>
        <end position="365"/>
    </location>
</feature>
<dbReference type="SUPFAM" id="SSF103473">
    <property type="entry name" value="MFS general substrate transporter"/>
    <property type="match status" value="1"/>
</dbReference>
<evidence type="ECO:0000256" key="2">
    <source>
        <dbReference type="ARBA" id="ARBA00022475"/>
    </source>
</evidence>
<dbReference type="InterPro" id="IPR011701">
    <property type="entry name" value="MFS"/>
</dbReference>
<feature type="transmembrane region" description="Helical" evidence="6">
    <location>
        <begin position="41"/>
        <end position="64"/>
    </location>
</feature>
<dbReference type="Gene3D" id="1.20.1250.20">
    <property type="entry name" value="MFS general substrate transporter like domains"/>
    <property type="match status" value="1"/>
</dbReference>
<gene>
    <name evidence="7" type="ORF">ACFPCY_06245</name>
</gene>
<evidence type="ECO:0000256" key="3">
    <source>
        <dbReference type="ARBA" id="ARBA00022692"/>
    </source>
</evidence>
<feature type="transmembrane region" description="Helical" evidence="6">
    <location>
        <begin position="253"/>
        <end position="272"/>
    </location>
</feature>
<keyword evidence="4 6" id="KW-1133">Transmembrane helix</keyword>
<feature type="transmembrane region" description="Helical" evidence="6">
    <location>
        <begin position="371"/>
        <end position="392"/>
    </location>
</feature>
<evidence type="ECO:0000256" key="1">
    <source>
        <dbReference type="ARBA" id="ARBA00004651"/>
    </source>
</evidence>
<feature type="transmembrane region" description="Helical" evidence="6">
    <location>
        <begin position="167"/>
        <end position="186"/>
    </location>
</feature>
<reference evidence="8" key="1">
    <citation type="journal article" date="2019" name="Int. J. Syst. Evol. Microbiol.">
        <title>The Global Catalogue of Microorganisms (GCM) 10K type strain sequencing project: providing services to taxonomists for standard genome sequencing and annotation.</title>
        <authorList>
            <consortium name="The Broad Institute Genomics Platform"/>
            <consortium name="The Broad Institute Genome Sequencing Center for Infectious Disease"/>
            <person name="Wu L."/>
            <person name="Ma J."/>
        </authorList>
    </citation>
    <scope>NUCLEOTIDE SEQUENCE [LARGE SCALE GENOMIC DNA]</scope>
    <source>
        <strain evidence="8">KLKA75</strain>
    </source>
</reference>
<keyword evidence="5 6" id="KW-0472">Membrane</keyword>
<comment type="caution">
    <text evidence="7">The sequence shown here is derived from an EMBL/GenBank/DDBJ whole genome shotgun (WGS) entry which is preliminary data.</text>
</comment>
<evidence type="ECO:0000256" key="4">
    <source>
        <dbReference type="ARBA" id="ARBA00022989"/>
    </source>
</evidence>
<keyword evidence="3 6" id="KW-0812">Transmembrane</keyword>
<feature type="transmembrane region" description="Helical" evidence="6">
    <location>
        <begin position="12"/>
        <end position="35"/>
    </location>
</feature>
<evidence type="ECO:0000313" key="7">
    <source>
        <dbReference type="EMBL" id="MFC4906909.1"/>
    </source>
</evidence>
<proteinExistence type="predicted"/>
<dbReference type="RefSeq" id="WP_378252650.1">
    <property type="nucleotide sequence ID" value="NZ_JBHSIT010000002.1"/>
</dbReference>
<dbReference type="EMBL" id="JBHSIT010000002">
    <property type="protein sequence ID" value="MFC4906909.1"/>
    <property type="molecule type" value="Genomic_DNA"/>
</dbReference>
<feature type="transmembrane region" description="Helical" evidence="6">
    <location>
        <begin position="303"/>
        <end position="325"/>
    </location>
</feature>
<protein>
    <submittedName>
        <fullName evidence="7">MFS transporter</fullName>
    </submittedName>
</protein>
<keyword evidence="2" id="KW-1003">Cell membrane</keyword>
<sequence>MTALRVLTNPAVTPLLAARLISSAGVGFGQVAFVWGMKTNGYSAGAISLVAACKAIPALLILAGGVLGDRFKRHHVLAAAEVTASVTWVAIGGCLLNGHTPTGLLCALALVSGTAYFIFLPTVRSITADLLPSDQRHCANALVGQTEAVGALIGLTVAGVVVSSVGAVPAAVLKGVMCLASAALLLRLKISRRRIATPGPLTELAAGWKHFVPHRWMWAMALQFTTAIIATATLVEIIGPVFMDDHHRGAKTWGIVSACEALGAVAGALLAVRWKPRRPIPVAVVLLMFAGAPPLAIGAGAPSAVIAAGMFASGIAKAVYMVLWVTELQRTLPIETIARVSGWNFVPAYALAPIALLLVGPLVTADGPSDAALVIVASVFASTFAAALLLLATSRRPGGREAGQSEALAVP</sequence>
<name>A0ABV9TSF3_9ACTN</name>
<dbReference type="Pfam" id="PF07690">
    <property type="entry name" value="MFS_1"/>
    <property type="match status" value="1"/>
</dbReference>
<keyword evidence="8" id="KW-1185">Reference proteome</keyword>
<evidence type="ECO:0000313" key="8">
    <source>
        <dbReference type="Proteomes" id="UP001595872"/>
    </source>
</evidence>
<accession>A0ABV9TSF3</accession>
<feature type="transmembrane region" description="Helical" evidence="6">
    <location>
        <begin position="279"/>
        <end position="297"/>
    </location>
</feature>
<evidence type="ECO:0000256" key="6">
    <source>
        <dbReference type="SAM" id="Phobius"/>
    </source>
</evidence>
<feature type="transmembrane region" description="Helical" evidence="6">
    <location>
        <begin position="102"/>
        <end position="120"/>
    </location>
</feature>
<feature type="transmembrane region" description="Helical" evidence="6">
    <location>
        <begin position="216"/>
        <end position="241"/>
    </location>
</feature>
<dbReference type="PANTHER" id="PTHR23513:SF11">
    <property type="entry name" value="STAPHYLOFERRIN A TRANSPORTER"/>
    <property type="match status" value="1"/>
</dbReference>